<evidence type="ECO:0000313" key="2">
    <source>
        <dbReference type="EMBL" id="MEM5291908.1"/>
    </source>
</evidence>
<keyword evidence="3" id="KW-1185">Reference proteome</keyword>
<name>A0ABU9QRX0_9BURK</name>
<evidence type="ECO:0000313" key="3">
    <source>
        <dbReference type="Proteomes" id="UP001494588"/>
    </source>
</evidence>
<evidence type="ECO:0000256" key="1">
    <source>
        <dbReference type="SAM" id="MobiDB-lite"/>
    </source>
</evidence>
<reference evidence="2 3" key="1">
    <citation type="submission" date="2024-01" db="EMBL/GenBank/DDBJ databases">
        <title>The diversity of rhizobia nodulating Mimosa spp. in eleven states of Brazil covering several biomes is determined by host plant, location, and edaphic factors.</title>
        <authorList>
            <person name="Rouws L."/>
            <person name="Barauna A."/>
            <person name="Beukes C."/>
            <person name="De Faria S.M."/>
            <person name="Gross E."/>
            <person name="Dos Reis Junior F.B."/>
            <person name="Simon M."/>
            <person name="Maluk M."/>
            <person name="Odee D.W."/>
            <person name="Kenicer G."/>
            <person name="Young J.P.W."/>
            <person name="Reis V.M."/>
            <person name="Zilli J."/>
            <person name="James E.K."/>
        </authorList>
    </citation>
    <scope>NUCLEOTIDE SEQUENCE [LARGE SCALE GENOMIC DNA]</scope>
    <source>
        <strain evidence="2 3">JPY77</strain>
    </source>
</reference>
<dbReference type="RefSeq" id="WP_201662409.1">
    <property type="nucleotide sequence ID" value="NZ_CAJHCS010000063.1"/>
</dbReference>
<dbReference type="EMBL" id="JAZHGC010000063">
    <property type="protein sequence ID" value="MEM5291908.1"/>
    <property type="molecule type" value="Genomic_DNA"/>
</dbReference>
<feature type="region of interest" description="Disordered" evidence="1">
    <location>
        <begin position="187"/>
        <end position="221"/>
    </location>
</feature>
<proteinExistence type="predicted"/>
<dbReference type="Proteomes" id="UP001494588">
    <property type="component" value="Unassembled WGS sequence"/>
</dbReference>
<organism evidence="2 3">
    <name type="scientific">Paraburkholderia sabiae</name>
    <dbReference type="NCBI Taxonomy" id="273251"/>
    <lineage>
        <taxon>Bacteria</taxon>
        <taxon>Pseudomonadati</taxon>
        <taxon>Pseudomonadota</taxon>
        <taxon>Betaproteobacteria</taxon>
        <taxon>Burkholderiales</taxon>
        <taxon>Burkholderiaceae</taxon>
        <taxon>Paraburkholderia</taxon>
    </lineage>
</organism>
<accession>A0ABU9QRX0</accession>
<sequence length="258" mass="27747">MAFWPRTDITPHGVFAFDVSIGDAKVKMPLMFVNNIAATDPDSLQYAANHYNGALRPPVGADGKTNPDLSKHYEGVNATNRRRATVDVKGQTIAFADAKQSGDTSVPVEWLQIQVHGRDAGVSMNNWIGELNLYQTTGSLEGAQQPPFYPRLYCALIWLKQVERFSGSGPKSVRVQYDGHYVRYGSAKPDVGSDASRPEAGSGASKPDAPNGVSKPGDRAAELAKTNPAEVFLDFLEVVPLTMGANGNRSAGIARPES</sequence>
<gene>
    <name evidence="2" type="ORF">V4C55_40040</name>
</gene>
<protein>
    <submittedName>
        <fullName evidence="2">Uncharacterized protein</fullName>
    </submittedName>
</protein>
<comment type="caution">
    <text evidence="2">The sequence shown here is derived from an EMBL/GenBank/DDBJ whole genome shotgun (WGS) entry which is preliminary data.</text>
</comment>